<evidence type="ECO:0000256" key="2">
    <source>
        <dbReference type="SAM" id="Phobius"/>
    </source>
</evidence>
<keyword evidence="3" id="KW-0732">Signal</keyword>
<dbReference type="SUPFAM" id="SSF48726">
    <property type="entry name" value="Immunoglobulin"/>
    <property type="match status" value="1"/>
</dbReference>
<name>A0A6J2XW04_SITOR</name>
<feature type="signal peptide" evidence="3">
    <location>
        <begin position="1"/>
        <end position="19"/>
    </location>
</feature>
<accession>A0A6J2XW04</accession>
<dbReference type="Gene3D" id="2.60.40.10">
    <property type="entry name" value="Immunoglobulins"/>
    <property type="match status" value="1"/>
</dbReference>
<feature type="transmembrane region" description="Helical" evidence="2">
    <location>
        <begin position="138"/>
        <end position="162"/>
    </location>
</feature>
<organism evidence="5 6">
    <name type="scientific">Sitophilus oryzae</name>
    <name type="common">Rice weevil</name>
    <name type="synonym">Curculio oryzae</name>
    <dbReference type="NCBI Taxonomy" id="7048"/>
    <lineage>
        <taxon>Eukaryota</taxon>
        <taxon>Metazoa</taxon>
        <taxon>Ecdysozoa</taxon>
        <taxon>Arthropoda</taxon>
        <taxon>Hexapoda</taxon>
        <taxon>Insecta</taxon>
        <taxon>Pterygota</taxon>
        <taxon>Neoptera</taxon>
        <taxon>Endopterygota</taxon>
        <taxon>Coleoptera</taxon>
        <taxon>Polyphaga</taxon>
        <taxon>Cucujiformia</taxon>
        <taxon>Curculionidae</taxon>
        <taxon>Dryophthorinae</taxon>
        <taxon>Sitophilus</taxon>
    </lineage>
</organism>
<dbReference type="InterPro" id="IPR036179">
    <property type="entry name" value="Ig-like_dom_sf"/>
</dbReference>
<evidence type="ECO:0000256" key="1">
    <source>
        <dbReference type="SAM" id="MobiDB-lite"/>
    </source>
</evidence>
<dbReference type="InterPro" id="IPR013783">
    <property type="entry name" value="Ig-like_fold"/>
</dbReference>
<keyword evidence="2" id="KW-1133">Transmembrane helix</keyword>
<feature type="chain" id="PRO_5026985012" evidence="3">
    <location>
        <begin position="20"/>
        <end position="233"/>
    </location>
</feature>
<dbReference type="GeneID" id="115882034"/>
<feature type="domain" description="Ig-like" evidence="4">
    <location>
        <begin position="15"/>
        <end position="118"/>
    </location>
</feature>
<dbReference type="PROSITE" id="PS50835">
    <property type="entry name" value="IG_LIKE"/>
    <property type="match status" value="1"/>
</dbReference>
<evidence type="ECO:0000259" key="4">
    <source>
        <dbReference type="PROSITE" id="PS50835"/>
    </source>
</evidence>
<reference evidence="6" key="1">
    <citation type="submission" date="2025-08" db="UniProtKB">
        <authorList>
            <consortium name="RefSeq"/>
        </authorList>
    </citation>
    <scope>IDENTIFICATION</scope>
    <source>
        <tissue evidence="6">Gonads</tissue>
    </source>
</reference>
<keyword evidence="2" id="KW-0812">Transmembrane</keyword>
<dbReference type="OrthoDB" id="10258440at2759"/>
<dbReference type="Proteomes" id="UP000504635">
    <property type="component" value="Unplaced"/>
</dbReference>
<evidence type="ECO:0000313" key="5">
    <source>
        <dbReference type="Proteomes" id="UP000504635"/>
    </source>
</evidence>
<sequence>MLPSVILTVLTSLYPVILAVPLPELDHVDGVVLRTVPVGSTVVLKCLSNDYEHIFQFWHYLNKGIVIGPGNDYDLAKFRYEVLSGNLTIKGVTKHEEGSYECVSKSITSKEDMKIRVTQMTVQNNWDDLYEHDYNINVIRVLIALIAVILISMGAWFLYGVWRDRYRYPRYLEPDNDEDDDDESTEEIFSRPSTSKQVQHIIPIQKKKARETPFDDIDISTDFKSILDNTNDK</sequence>
<protein>
    <submittedName>
        <fullName evidence="6">Uncharacterized protein LOC115882034</fullName>
    </submittedName>
</protein>
<dbReference type="AlphaFoldDB" id="A0A6J2XW04"/>
<keyword evidence="5" id="KW-1185">Reference proteome</keyword>
<evidence type="ECO:0000256" key="3">
    <source>
        <dbReference type="SAM" id="SignalP"/>
    </source>
</evidence>
<gene>
    <name evidence="6" type="primary">LOC115882034</name>
</gene>
<proteinExistence type="predicted"/>
<dbReference type="SMART" id="SM00409">
    <property type="entry name" value="IG"/>
    <property type="match status" value="1"/>
</dbReference>
<dbReference type="RefSeq" id="XP_030755712.1">
    <property type="nucleotide sequence ID" value="XM_030899852.1"/>
</dbReference>
<keyword evidence="2" id="KW-0472">Membrane</keyword>
<dbReference type="InterPro" id="IPR007110">
    <property type="entry name" value="Ig-like_dom"/>
</dbReference>
<dbReference type="InterPro" id="IPR003599">
    <property type="entry name" value="Ig_sub"/>
</dbReference>
<evidence type="ECO:0000313" key="6">
    <source>
        <dbReference type="RefSeq" id="XP_030755712.1"/>
    </source>
</evidence>
<feature type="region of interest" description="Disordered" evidence="1">
    <location>
        <begin position="174"/>
        <end position="202"/>
    </location>
</feature>
<feature type="compositionally biased region" description="Acidic residues" evidence="1">
    <location>
        <begin position="174"/>
        <end position="186"/>
    </location>
</feature>
<dbReference type="InParanoid" id="A0A6J2XW04"/>
<dbReference type="CDD" id="cd00096">
    <property type="entry name" value="Ig"/>
    <property type="match status" value="1"/>
</dbReference>
<dbReference type="KEGG" id="soy:115882034"/>